<evidence type="ECO:0000313" key="2">
    <source>
        <dbReference type="Proteomes" id="UP000198959"/>
    </source>
</evidence>
<protein>
    <submittedName>
        <fullName evidence="1">Uncharacterized protein</fullName>
    </submittedName>
</protein>
<sequence>MDAVVIEPDHRTFTRVARALEEEASDTEWRTDLAGALHAALEPGVTAVRGALMSMATGGVEHAGEPLRQAVAAGVESMVRLDGRRAGARIRARKTPDVRGFASAPKRLNARRGWRHPVGGNYDVWVTQVGRPGWFDDTLRPLRPRLRAAAARVLDDRARRISRRS</sequence>
<dbReference type="RefSeq" id="WP_091654595.1">
    <property type="nucleotide sequence ID" value="NZ_FMHW01000003.1"/>
</dbReference>
<gene>
    <name evidence="1" type="ORF">GA0074692_6738</name>
</gene>
<dbReference type="OrthoDB" id="3431442at2"/>
<reference evidence="2" key="1">
    <citation type="submission" date="2016-06" db="EMBL/GenBank/DDBJ databases">
        <authorList>
            <person name="Varghese N."/>
            <person name="Submissions Spin"/>
        </authorList>
    </citation>
    <scope>NUCLEOTIDE SEQUENCE [LARGE SCALE GENOMIC DNA]</scope>
    <source>
        <strain evidence="2">DSM 43817</strain>
    </source>
</reference>
<dbReference type="EMBL" id="FMHW01000003">
    <property type="protein sequence ID" value="SCL43155.1"/>
    <property type="molecule type" value="Genomic_DNA"/>
</dbReference>
<proteinExistence type="predicted"/>
<evidence type="ECO:0000313" key="1">
    <source>
        <dbReference type="EMBL" id="SCL43155.1"/>
    </source>
</evidence>
<organism evidence="1 2">
    <name type="scientific">Micromonospora pallida</name>
    <dbReference type="NCBI Taxonomy" id="145854"/>
    <lineage>
        <taxon>Bacteria</taxon>
        <taxon>Bacillati</taxon>
        <taxon>Actinomycetota</taxon>
        <taxon>Actinomycetes</taxon>
        <taxon>Micromonosporales</taxon>
        <taxon>Micromonosporaceae</taxon>
        <taxon>Micromonospora</taxon>
    </lineage>
</organism>
<dbReference type="AlphaFoldDB" id="A0A1C6TNM3"/>
<keyword evidence="2" id="KW-1185">Reference proteome</keyword>
<name>A0A1C6TNM3_9ACTN</name>
<dbReference type="Proteomes" id="UP000198959">
    <property type="component" value="Unassembled WGS sequence"/>
</dbReference>
<dbReference type="STRING" id="145854.GA0074692_6738"/>
<accession>A0A1C6TNM3</accession>